<keyword evidence="5" id="KW-1185">Reference proteome</keyword>
<evidence type="ECO:0000256" key="2">
    <source>
        <dbReference type="SAM" id="Phobius"/>
    </source>
</evidence>
<organism evidence="4 5">
    <name type="scientific">Igneacidithiobacillus copahuensis</name>
    <dbReference type="NCBI Taxonomy" id="2724909"/>
    <lineage>
        <taxon>Bacteria</taxon>
        <taxon>Pseudomonadati</taxon>
        <taxon>Pseudomonadota</taxon>
        <taxon>Acidithiobacillia</taxon>
        <taxon>Acidithiobacillales</taxon>
        <taxon>Acidithiobacillaceae</taxon>
        <taxon>Igneacidithiobacillus</taxon>
    </lineage>
</organism>
<dbReference type="Pfam" id="PF13400">
    <property type="entry name" value="Tad"/>
    <property type="match status" value="1"/>
</dbReference>
<proteinExistence type="predicted"/>
<keyword evidence="2" id="KW-1133">Transmembrane helix</keyword>
<accession>A0AAE2YSG4</accession>
<keyword evidence="2" id="KW-0812">Transmembrane</keyword>
<feature type="compositionally biased region" description="Basic residues" evidence="1">
    <location>
        <begin position="11"/>
        <end position="20"/>
    </location>
</feature>
<reference evidence="4" key="1">
    <citation type="journal article" date="2021" name="ISME J.">
        <title>Genomic evolution of the class Acidithiobacillia: deep-branching Proteobacteria living in extreme acidic conditions.</title>
        <authorList>
            <person name="Moya-Beltran A."/>
            <person name="Beard S."/>
            <person name="Rojas-Villalobos C."/>
            <person name="Issotta F."/>
            <person name="Gallardo Y."/>
            <person name="Ulloa R."/>
            <person name="Giaveno A."/>
            <person name="Degli Esposti M."/>
            <person name="Johnson D.B."/>
            <person name="Quatrini R."/>
        </authorList>
    </citation>
    <scope>NUCLEOTIDE SEQUENCE</scope>
    <source>
        <strain evidence="4">VAN18-1</strain>
    </source>
</reference>
<feature type="region of interest" description="Disordered" evidence="1">
    <location>
        <begin position="1"/>
        <end position="21"/>
    </location>
</feature>
<dbReference type="EMBL" id="JAAXYO010000188">
    <property type="protein sequence ID" value="MBU2789233.1"/>
    <property type="molecule type" value="Genomic_DNA"/>
</dbReference>
<dbReference type="InterPro" id="IPR028087">
    <property type="entry name" value="Tad_N"/>
</dbReference>
<dbReference type="AlphaFoldDB" id="A0AAE2YSG4"/>
<feature type="domain" description="Putative Flp pilus-assembly TadG-like N-terminal" evidence="3">
    <location>
        <begin position="26"/>
        <end position="70"/>
    </location>
</feature>
<dbReference type="Proteomes" id="UP001197378">
    <property type="component" value="Unassembled WGS sequence"/>
</dbReference>
<evidence type="ECO:0000259" key="3">
    <source>
        <dbReference type="Pfam" id="PF13400"/>
    </source>
</evidence>
<comment type="caution">
    <text evidence="4">The sequence shown here is derived from an EMBL/GenBank/DDBJ whole genome shotgun (WGS) entry which is preliminary data.</text>
</comment>
<evidence type="ECO:0000313" key="5">
    <source>
        <dbReference type="Proteomes" id="UP001197378"/>
    </source>
</evidence>
<evidence type="ECO:0000313" key="4">
    <source>
        <dbReference type="EMBL" id="MBU2789233.1"/>
    </source>
</evidence>
<evidence type="ECO:0000256" key="1">
    <source>
        <dbReference type="SAM" id="MobiDB-lite"/>
    </source>
</evidence>
<sequence length="562" mass="61309">MRGVNWNAKTGKLRQKTHSGKNRESGQAALFALLLIPAAIAGVLLVFNTGQITASKLKVQNAADAAAFSAMELQARQMNLDAYLNRAMLTNQIAIGQAVSILSWSRYVGRVGENIHTLIQPYKDLAKFIPYIGTMLSQFIGSYQKAIETTAKGVKASGTTYAGAFIYAANLMDATYAGASSIFNAALSKSAQYGPIQKTVEQVVKLNAGPDARVLNYTAAGYAATVAPYWIARRGFVTTWGGSADPKGSDPGGRARMAGMINEGSQAFAKNRDHGFGEGLFNFELLGIAGVGSRKSGGSQLSLNSKGYYVWSGADSVQSYLWYRKYGLFGGKRTIFNNAWAWGGAWSLPSESSFRYYQTDYTNRIWRDPYVDPQSAGDQKSAVDRAGAVYQDAWQRDWRGMNKIVQDDSGRFGPDSLSDVGIGRADTREGKGIARYRDLVWNGNRPREDMTDSAPRYLVVVDLPVAKVRDSATALGISHDPDAGNPRLGWLNMHLLSKGAGRNEGVRAAAAAQIYFRRPQSLWPRSDGLDERANLFSPFWSARLVDLNTTEKAQVLALNTME</sequence>
<keyword evidence="2" id="KW-0472">Membrane</keyword>
<feature type="transmembrane region" description="Helical" evidence="2">
    <location>
        <begin position="28"/>
        <end position="47"/>
    </location>
</feature>
<protein>
    <recommendedName>
        <fullName evidence="3">Putative Flp pilus-assembly TadG-like N-terminal domain-containing protein</fullName>
    </recommendedName>
</protein>
<name>A0AAE2YSG4_9PROT</name>
<gene>
    <name evidence="4" type="ORF">HFQ13_13660</name>
</gene>